<evidence type="ECO:0000256" key="3">
    <source>
        <dbReference type="ARBA" id="ARBA00022692"/>
    </source>
</evidence>
<feature type="compositionally biased region" description="Polar residues" evidence="9">
    <location>
        <begin position="677"/>
        <end position="692"/>
    </location>
</feature>
<keyword evidence="4" id="KW-0256">Endoplasmic reticulum</keyword>
<feature type="compositionally biased region" description="Low complexity" evidence="9">
    <location>
        <begin position="724"/>
        <end position="737"/>
    </location>
</feature>
<dbReference type="GO" id="GO:0015914">
    <property type="term" value="P:phospholipid transport"/>
    <property type="evidence" value="ECO:0007669"/>
    <property type="project" value="TreeGrafter"/>
</dbReference>
<evidence type="ECO:0000259" key="10">
    <source>
        <dbReference type="PROSITE" id="PS51847"/>
    </source>
</evidence>
<feature type="compositionally biased region" description="Polar residues" evidence="9">
    <location>
        <begin position="705"/>
        <end position="715"/>
    </location>
</feature>
<evidence type="ECO:0000256" key="5">
    <source>
        <dbReference type="ARBA" id="ARBA00022989"/>
    </source>
</evidence>
<keyword evidence="3" id="KW-0812">Transmembrane</keyword>
<keyword evidence="7" id="KW-0446">Lipid-binding</keyword>
<dbReference type="CDD" id="cd21675">
    <property type="entry name" value="SMP_TEX2"/>
    <property type="match status" value="1"/>
</dbReference>
<feature type="compositionally biased region" description="Low complexity" evidence="9">
    <location>
        <begin position="39"/>
        <end position="55"/>
    </location>
</feature>
<evidence type="ECO:0000256" key="8">
    <source>
        <dbReference type="ARBA" id="ARBA00023136"/>
    </source>
</evidence>
<dbReference type="GO" id="GO:0008289">
    <property type="term" value="F:lipid binding"/>
    <property type="evidence" value="ECO:0007669"/>
    <property type="project" value="UniProtKB-KW"/>
</dbReference>
<evidence type="ECO:0000256" key="1">
    <source>
        <dbReference type="ARBA" id="ARBA00004586"/>
    </source>
</evidence>
<dbReference type="GO" id="GO:0032865">
    <property type="term" value="C:ERMES complex"/>
    <property type="evidence" value="ECO:0007669"/>
    <property type="project" value="TreeGrafter"/>
</dbReference>
<dbReference type="PROSITE" id="PS51847">
    <property type="entry name" value="SMP"/>
    <property type="match status" value="1"/>
</dbReference>
<feature type="region of interest" description="Disordered" evidence="9">
    <location>
        <begin position="39"/>
        <end position="58"/>
    </location>
</feature>
<evidence type="ECO:0000256" key="2">
    <source>
        <dbReference type="ARBA" id="ARBA00022448"/>
    </source>
</evidence>
<evidence type="ECO:0000313" key="12">
    <source>
        <dbReference type="Proteomes" id="UP000813385"/>
    </source>
</evidence>
<name>A0A8K0TBL5_9PEZI</name>
<gene>
    <name evidence="11" type="ORF">B0T11DRAFT_258436</name>
</gene>
<comment type="subcellular location">
    <subcellularLocation>
        <location evidence="1">Endoplasmic reticulum membrane</location>
    </subcellularLocation>
</comment>
<keyword evidence="12" id="KW-1185">Reference proteome</keyword>
<evidence type="ECO:0000313" key="11">
    <source>
        <dbReference type="EMBL" id="KAH7358604.1"/>
    </source>
</evidence>
<dbReference type="GO" id="GO:0005789">
    <property type="term" value="C:endoplasmic reticulum membrane"/>
    <property type="evidence" value="ECO:0007669"/>
    <property type="project" value="UniProtKB-SubCell"/>
</dbReference>
<proteinExistence type="predicted"/>
<feature type="domain" description="SMP-LTD" evidence="10">
    <location>
        <begin position="292"/>
        <end position="483"/>
    </location>
</feature>
<keyword evidence="6" id="KW-0445">Lipid transport</keyword>
<evidence type="ECO:0000256" key="6">
    <source>
        <dbReference type="ARBA" id="ARBA00023055"/>
    </source>
</evidence>
<reference evidence="11" key="1">
    <citation type="journal article" date="2021" name="Nat. Commun.">
        <title>Genetic determinants of endophytism in the Arabidopsis root mycobiome.</title>
        <authorList>
            <person name="Mesny F."/>
            <person name="Miyauchi S."/>
            <person name="Thiergart T."/>
            <person name="Pickel B."/>
            <person name="Atanasova L."/>
            <person name="Karlsson M."/>
            <person name="Huettel B."/>
            <person name="Barry K.W."/>
            <person name="Haridas S."/>
            <person name="Chen C."/>
            <person name="Bauer D."/>
            <person name="Andreopoulos W."/>
            <person name="Pangilinan J."/>
            <person name="LaButti K."/>
            <person name="Riley R."/>
            <person name="Lipzen A."/>
            <person name="Clum A."/>
            <person name="Drula E."/>
            <person name="Henrissat B."/>
            <person name="Kohler A."/>
            <person name="Grigoriev I.V."/>
            <person name="Martin F.M."/>
            <person name="Hacquard S."/>
        </authorList>
    </citation>
    <scope>NUCLEOTIDE SEQUENCE</scope>
    <source>
        <strain evidence="11">MPI-CAGE-AT-0016</strain>
    </source>
</reference>
<dbReference type="EMBL" id="JAGPXD010000004">
    <property type="protein sequence ID" value="KAH7358604.1"/>
    <property type="molecule type" value="Genomic_DNA"/>
</dbReference>
<feature type="compositionally biased region" description="Low complexity" evidence="9">
    <location>
        <begin position="745"/>
        <end position="759"/>
    </location>
</feature>
<feature type="compositionally biased region" description="Low complexity" evidence="9">
    <location>
        <begin position="693"/>
        <end position="704"/>
    </location>
</feature>
<organism evidence="11 12">
    <name type="scientific">Plectosphaerella cucumerina</name>
    <dbReference type="NCBI Taxonomy" id="40658"/>
    <lineage>
        <taxon>Eukaryota</taxon>
        <taxon>Fungi</taxon>
        <taxon>Dikarya</taxon>
        <taxon>Ascomycota</taxon>
        <taxon>Pezizomycotina</taxon>
        <taxon>Sordariomycetes</taxon>
        <taxon>Hypocreomycetidae</taxon>
        <taxon>Glomerellales</taxon>
        <taxon>Plectosphaerellaceae</taxon>
        <taxon>Plectosphaerella</taxon>
    </lineage>
</organism>
<keyword evidence="5" id="KW-1133">Transmembrane helix</keyword>
<feature type="region of interest" description="Disordered" evidence="9">
    <location>
        <begin position="565"/>
        <end position="601"/>
    </location>
</feature>
<dbReference type="AlphaFoldDB" id="A0A8K0TBL5"/>
<dbReference type="PANTHER" id="PTHR13466">
    <property type="entry name" value="TEX2 PROTEIN-RELATED"/>
    <property type="match status" value="1"/>
</dbReference>
<protein>
    <recommendedName>
        <fullName evidence="10">SMP-LTD domain-containing protein</fullName>
    </recommendedName>
</protein>
<feature type="compositionally biased region" description="Low complexity" evidence="9">
    <location>
        <begin position="590"/>
        <end position="601"/>
    </location>
</feature>
<keyword evidence="8" id="KW-0472">Membrane</keyword>
<dbReference type="GO" id="GO:1990456">
    <property type="term" value="P:mitochondrion-endoplasmic reticulum membrane tethering"/>
    <property type="evidence" value="ECO:0007669"/>
    <property type="project" value="TreeGrafter"/>
</dbReference>
<dbReference type="OrthoDB" id="26740at2759"/>
<evidence type="ECO:0000256" key="7">
    <source>
        <dbReference type="ARBA" id="ARBA00023121"/>
    </source>
</evidence>
<dbReference type="Pfam" id="PF15413">
    <property type="entry name" value="PH_11"/>
    <property type="match status" value="1"/>
</dbReference>
<accession>A0A8K0TBL5</accession>
<dbReference type="PANTHER" id="PTHR13466:SF19">
    <property type="entry name" value="NUCLEUS-VACUOLE JUNCTION PROTEIN 2"/>
    <property type="match status" value="1"/>
</dbReference>
<keyword evidence="2" id="KW-0813">Transport</keyword>
<feature type="compositionally biased region" description="Polar residues" evidence="9">
    <location>
        <begin position="565"/>
        <end position="582"/>
    </location>
</feature>
<feature type="compositionally biased region" description="Basic and acidic residues" evidence="9">
    <location>
        <begin position="826"/>
        <end position="835"/>
    </location>
</feature>
<feature type="compositionally biased region" description="Polar residues" evidence="9">
    <location>
        <begin position="628"/>
        <end position="637"/>
    </location>
</feature>
<dbReference type="InterPro" id="IPR031468">
    <property type="entry name" value="SMP_LBD"/>
</dbReference>
<evidence type="ECO:0000256" key="9">
    <source>
        <dbReference type="SAM" id="MobiDB-lite"/>
    </source>
</evidence>
<feature type="region of interest" description="Disordered" evidence="9">
    <location>
        <begin position="627"/>
        <end position="992"/>
    </location>
</feature>
<evidence type="ECO:0000256" key="4">
    <source>
        <dbReference type="ARBA" id="ARBA00022824"/>
    </source>
</evidence>
<feature type="compositionally biased region" description="Pro residues" evidence="9">
    <location>
        <begin position="792"/>
        <end position="801"/>
    </location>
</feature>
<comment type="caution">
    <text evidence="11">The sequence shown here is derived from an EMBL/GenBank/DDBJ whole genome shotgun (WGS) entry which is preliminary data.</text>
</comment>
<dbReference type="Proteomes" id="UP000813385">
    <property type="component" value="Unassembled WGS sequence"/>
</dbReference>
<feature type="compositionally biased region" description="Polar residues" evidence="9">
    <location>
        <begin position="645"/>
        <end position="658"/>
    </location>
</feature>
<sequence>MGSWTSFLVAYLFGGLTFLPLVVGIVLGHAHLTLPYRDSSGAPKTSTTAAAPAAPDGIIQPEDDLTALESTKAEQGYGKQKKSSNAQDGEVAAGYFAVCREYVPMGLNAKPIERATPVGTATVAAPSQSVYQTMYRSIFDRKPPPGPLDSKAAQNQRPRNAGNVFYVVLRHGHLMLFDDEEQIEVRHVVSLAHHDISIYSGGDVTPEGELFIKRNALKLTRRRDGPEVGPDSRLSKPFYLFSEDSSAKEDFYFAMIRNQQQFFESDLNPPKPKQFDVKNIIGLVQKLHSSEEHQQTRWLNAIIGRVFLGLYRTSDLEHLIREKLTKKISRVKKPAFLSEVVIRKIHTGDSAPVLLNPRHKDLTIDGDCAMEADVRYNGNFRIEVAATARLDLGTRFKVREVNLVLAVVIRKLEGHVFFKIKPPPSNRAWISFQTMPKMEMDIEPIVSSRQITYTLILRQIESRIKEVIAETLVQPFWDDIPFFHTEHKQWRGGIWEGDDAVAATPDYTTKIAQEGDVDATEQIQNNKEAHEDELMPMEKSHSAPLADNVPPAGLFSRKLASKKSASTLAGTSTGAETKTPATSIPRPLRSPSVSSTTAPVTDTAHAEVFKPSTSPPDHASHMMAALSARNSPKQTPADSPRRPASVSQFPMQPSSGDSTDSDKELDKTPMPQPRRGTASSNESATNDEGATTPSSPSFRSSIRSNTGSIRSNAESISKGLFARANTAGSTNSGSSNGDPNHNKRNTLAAVANAATQARQWGWNALQKRREGFAGGNESEPLDLNKPMGRGRPLPPPGTPLPRPERGSKVTAIPVPQRKPVPAPALPDRHHSDESANSRGELNSEGDSAPPLPSRRRRESSNMDAGYEVENMLVVEAPMDSEPSTPLDDNVRDFNYPPHLRLGGEGDGTTTHASPLRAYQDSIPRAEVEEGNITGPEGLAKGLPDSPIEARPVESQEDKDDYSGWLDNSEDAGYEKADIMGTQPGRVNIETRS</sequence>